<dbReference type="AlphaFoldDB" id="A0AAJ7WGC3"/>
<evidence type="ECO:0000313" key="2">
    <source>
        <dbReference type="Proteomes" id="UP000694925"/>
    </source>
</evidence>
<evidence type="ECO:0000256" key="1">
    <source>
        <dbReference type="SAM" id="SignalP"/>
    </source>
</evidence>
<gene>
    <name evidence="3" type="primary">LOC108632447</name>
</gene>
<accession>A0AAJ7WGC3</accession>
<protein>
    <submittedName>
        <fullName evidence="3">Uncharacterized protein LOC108632447 isoform X1</fullName>
    </submittedName>
</protein>
<organism evidence="2 3">
    <name type="scientific">Ceratina calcarata</name>
    <dbReference type="NCBI Taxonomy" id="156304"/>
    <lineage>
        <taxon>Eukaryota</taxon>
        <taxon>Metazoa</taxon>
        <taxon>Ecdysozoa</taxon>
        <taxon>Arthropoda</taxon>
        <taxon>Hexapoda</taxon>
        <taxon>Insecta</taxon>
        <taxon>Pterygota</taxon>
        <taxon>Neoptera</taxon>
        <taxon>Endopterygota</taxon>
        <taxon>Hymenoptera</taxon>
        <taxon>Apocrita</taxon>
        <taxon>Aculeata</taxon>
        <taxon>Apoidea</taxon>
        <taxon>Anthophila</taxon>
        <taxon>Apidae</taxon>
        <taxon>Ceratina</taxon>
        <taxon>Zadontomerus</taxon>
    </lineage>
</organism>
<feature type="chain" id="PRO_5042510334" evidence="1">
    <location>
        <begin position="18"/>
        <end position="138"/>
    </location>
</feature>
<proteinExistence type="predicted"/>
<dbReference type="RefSeq" id="XP_026675431.1">
    <property type="nucleotide sequence ID" value="XM_026819630.1"/>
</dbReference>
<keyword evidence="1" id="KW-0732">Signal</keyword>
<keyword evidence="2" id="KW-1185">Reference proteome</keyword>
<evidence type="ECO:0000313" key="3">
    <source>
        <dbReference type="RefSeq" id="XP_026675431.1"/>
    </source>
</evidence>
<feature type="signal peptide" evidence="1">
    <location>
        <begin position="1"/>
        <end position="17"/>
    </location>
</feature>
<reference evidence="3" key="1">
    <citation type="submission" date="2025-08" db="UniProtKB">
        <authorList>
            <consortium name="RefSeq"/>
        </authorList>
    </citation>
    <scope>IDENTIFICATION</scope>
    <source>
        <tissue evidence="3">Whole body</tissue>
    </source>
</reference>
<name>A0AAJ7WGC3_9HYME</name>
<dbReference type="Proteomes" id="UP000694925">
    <property type="component" value="Unplaced"/>
</dbReference>
<dbReference type="GeneID" id="108632447"/>
<sequence>MLRNTLPLSLLIASVNATSRPIAGEKRSDWLEGTDVHTTLGSYIPTHVHDYILHTHVLNIIIPWNNFLFTYFHPIENRLNLLRLVLWCFCPRRRLKNIGELFAGPQNSYTFCLAVRVSTFNEFLSFEEHISPKKYRSA</sequence>